<organism evidence="2 3">
    <name type="scientific">Brevundimonas mediterranea</name>
    <dbReference type="NCBI Taxonomy" id="74329"/>
    <lineage>
        <taxon>Bacteria</taxon>
        <taxon>Pseudomonadati</taxon>
        <taxon>Pseudomonadota</taxon>
        <taxon>Alphaproteobacteria</taxon>
        <taxon>Caulobacterales</taxon>
        <taxon>Caulobacteraceae</taxon>
        <taxon>Brevundimonas</taxon>
    </lineage>
</organism>
<feature type="compositionally biased region" description="Gly residues" evidence="1">
    <location>
        <begin position="134"/>
        <end position="157"/>
    </location>
</feature>
<evidence type="ECO:0000313" key="3">
    <source>
        <dbReference type="Proteomes" id="UP000289220"/>
    </source>
</evidence>
<proteinExistence type="predicted"/>
<feature type="compositionally biased region" description="Basic and acidic residues" evidence="1">
    <location>
        <begin position="163"/>
        <end position="180"/>
    </location>
</feature>
<feature type="compositionally biased region" description="Low complexity" evidence="1">
    <location>
        <begin position="283"/>
        <end position="292"/>
    </location>
</feature>
<evidence type="ECO:0000313" key="2">
    <source>
        <dbReference type="EMBL" id="VDC49411.1"/>
    </source>
</evidence>
<dbReference type="Proteomes" id="UP000289220">
    <property type="component" value="Unassembled WGS sequence"/>
</dbReference>
<keyword evidence="3" id="KW-1185">Reference proteome</keyword>
<feature type="region of interest" description="Disordered" evidence="1">
    <location>
        <begin position="1"/>
        <end position="311"/>
    </location>
</feature>
<feature type="compositionally biased region" description="Gly residues" evidence="1">
    <location>
        <begin position="112"/>
        <end position="121"/>
    </location>
</feature>
<dbReference type="AlphaFoldDB" id="A0A7Z9C4Z1"/>
<feature type="compositionally biased region" description="Basic residues" evidence="1">
    <location>
        <begin position="181"/>
        <end position="194"/>
    </location>
</feature>
<dbReference type="EMBL" id="UXHF01000017">
    <property type="protein sequence ID" value="VDC49411.1"/>
    <property type="molecule type" value="Genomic_DNA"/>
</dbReference>
<protein>
    <submittedName>
        <fullName evidence="2">Uncharacterized protein</fullName>
    </submittedName>
</protein>
<feature type="compositionally biased region" description="Basic residues" evidence="1">
    <location>
        <begin position="56"/>
        <end position="72"/>
    </location>
</feature>
<comment type="caution">
    <text evidence="2">The sequence shown here is derived from an EMBL/GenBank/DDBJ whole genome shotgun (WGS) entry which is preliminary data.</text>
</comment>
<evidence type="ECO:0000256" key="1">
    <source>
        <dbReference type="SAM" id="MobiDB-lite"/>
    </source>
</evidence>
<feature type="compositionally biased region" description="Basic and acidic residues" evidence="1">
    <location>
        <begin position="73"/>
        <end position="91"/>
    </location>
</feature>
<name>A0A7Z9C4Z1_9CAUL</name>
<feature type="compositionally biased region" description="Gly residues" evidence="1">
    <location>
        <begin position="251"/>
        <end position="268"/>
    </location>
</feature>
<gene>
    <name evidence="2" type="ORF">BREV_BREV_01219</name>
</gene>
<reference evidence="2 3" key="1">
    <citation type="submission" date="2018-11" db="EMBL/GenBank/DDBJ databases">
        <authorList>
            <person name="Peiro R."/>
            <person name="Begona"/>
            <person name="Cbmso G."/>
            <person name="Lopez M."/>
            <person name="Gonzalez S."/>
            <person name="Sacristan E."/>
            <person name="Castillo E."/>
        </authorList>
    </citation>
    <scope>NUCLEOTIDE SEQUENCE [LARGE SCALE GENOMIC DNA]</scope>
    <source>
        <strain evidence="2">Brev_genome</strain>
    </source>
</reference>
<sequence>MGRALDPVPTGRDGGDRTEGAARATPQAGTPRAAGQRPATGARHPRANGRAGGPGRPRHGGRRSGARRRRVVRRGEGADRRGGAGNRRDRGGGGVRPARPRPCAGDPERRPGGGGFGPGGRGDGRWFPALPAGRGHGVGQDRGLSGGDRAGAAGRSGGADPDPSARDRPDPGPDRADHGTVRRRPGRMAFRRRPAAPPSGVGGGGRRPVQYRGRRPFGPVPALRRSAADRGGRGARQFVQTGRGSGLSRTGSGGGAGADRGGGGGSGLGDAVAGDTVERPGRALRLAEAGRPARGGGHARHRTAGPASAHA</sequence>
<accession>A0A7Z9C4Z1</accession>